<organism evidence="1 2">
    <name type="scientific">Phialocephala subalpina</name>
    <dbReference type="NCBI Taxonomy" id="576137"/>
    <lineage>
        <taxon>Eukaryota</taxon>
        <taxon>Fungi</taxon>
        <taxon>Dikarya</taxon>
        <taxon>Ascomycota</taxon>
        <taxon>Pezizomycotina</taxon>
        <taxon>Leotiomycetes</taxon>
        <taxon>Helotiales</taxon>
        <taxon>Mollisiaceae</taxon>
        <taxon>Phialocephala</taxon>
        <taxon>Phialocephala fortinii species complex</taxon>
    </lineage>
</organism>
<reference evidence="1 2" key="1">
    <citation type="submission" date="2016-03" db="EMBL/GenBank/DDBJ databases">
        <authorList>
            <person name="Ploux O."/>
        </authorList>
    </citation>
    <scope>NUCLEOTIDE SEQUENCE [LARGE SCALE GENOMIC DNA]</scope>
    <source>
        <strain evidence="1 2">UAMH 11012</strain>
    </source>
</reference>
<name>A0A1L7XGK0_9HELO</name>
<sequence length="337" mass="38358">MAPLDHYPESTSNEGVAGLARRNASHVYTDRILQLHCSMNPDRPVLNESNVQPWCGNSARFSNDLMRRSGRFGSVHMGLSDDETSTVRSTFAEKFSMLDYYKTSGYYNFVQFNKALKRFENKETHGSQAAKNLQSEQPLMLGEALNVFKDFMDWFWNNSVLDLKSTWHHWEEEEEKLMSFMKVRNPLNTLCQPTYVHLPETLTSLFNATEYLATTLANVKSLLLFIRLSPGRSDEVLSKPNVAWVLAIRELGRVKERANERNADHTKKEKCLERPLMAEHLFGKEDAELDSCIIGSSQDELDCKTEAALGYMTLEGENGEVQHEAGAFLLVKDSMAL</sequence>
<dbReference type="Proteomes" id="UP000184330">
    <property type="component" value="Unassembled WGS sequence"/>
</dbReference>
<gene>
    <name evidence="1" type="ORF">PAC_14072</name>
</gene>
<keyword evidence="2" id="KW-1185">Reference proteome</keyword>
<evidence type="ECO:0000313" key="1">
    <source>
        <dbReference type="EMBL" id="CZR64175.1"/>
    </source>
</evidence>
<accession>A0A1L7XGK0</accession>
<evidence type="ECO:0000313" key="2">
    <source>
        <dbReference type="Proteomes" id="UP000184330"/>
    </source>
</evidence>
<dbReference type="OrthoDB" id="3484027at2759"/>
<dbReference type="EMBL" id="FJOG01000025">
    <property type="protein sequence ID" value="CZR64175.1"/>
    <property type="molecule type" value="Genomic_DNA"/>
</dbReference>
<protein>
    <submittedName>
        <fullName evidence="1">Uncharacterized protein</fullName>
    </submittedName>
</protein>
<dbReference type="AlphaFoldDB" id="A0A1L7XGK0"/>
<proteinExistence type="predicted"/>